<name>A0A5S4FP29_9ACTN</name>
<keyword evidence="5" id="KW-1185">Reference proteome</keyword>
<dbReference type="PANTHER" id="PTHR34216:SF3">
    <property type="entry name" value="POLY-BETA-1,6-N-ACETYL-D-GLUCOSAMINE N-DEACETYLASE"/>
    <property type="match status" value="1"/>
</dbReference>
<dbReference type="EMBL" id="VCKY01000029">
    <property type="protein sequence ID" value="TMR22436.1"/>
    <property type="molecule type" value="Genomic_DNA"/>
</dbReference>
<evidence type="ECO:0000313" key="4">
    <source>
        <dbReference type="EMBL" id="TMR22436.1"/>
    </source>
</evidence>
<dbReference type="GO" id="GO:0005975">
    <property type="term" value="P:carbohydrate metabolic process"/>
    <property type="evidence" value="ECO:0007669"/>
    <property type="project" value="InterPro"/>
</dbReference>
<dbReference type="OrthoDB" id="2795102at2"/>
<feature type="domain" description="NodB homology" evidence="3">
    <location>
        <begin position="62"/>
        <end position="241"/>
    </location>
</feature>
<dbReference type="Pfam" id="PF01522">
    <property type="entry name" value="Polysacc_deac_1"/>
    <property type="match status" value="1"/>
</dbReference>
<evidence type="ECO:0000259" key="3">
    <source>
        <dbReference type="Pfam" id="PF01522"/>
    </source>
</evidence>
<evidence type="ECO:0000256" key="2">
    <source>
        <dbReference type="ARBA" id="ARBA00022729"/>
    </source>
</evidence>
<comment type="caution">
    <text evidence="4">The sequence shown here is derived from an EMBL/GenBank/DDBJ whole genome shotgun (WGS) entry which is preliminary data.</text>
</comment>
<proteinExistence type="predicted"/>
<sequence length="659" mass="72329">PTVIAINYHRIGATDPRNPFHRLHTVPAAVFAQQVDWMQQHGAIVSPDQVRDGHGLAETNFVICFDDVPVSAEAGIDLVRGRGLPVTLSPCGRLAEDGIGGRDKVYAIETFAAPETVTAHVAAHAPAHLADVPFYHLTKRADLDPAWVRQHIIDPLYETVEARARPYLGQRGYLPWEQLRHLDGDRLVTIANHSLTHDNLAALTRPALQQEIDRSHELFTSRMGRPARYFTVPFGRFTQHLAVDLLHVLADIGYAGILWVGTGGLHLTGRYRHQLLHLPRLHAATTIDAFADQVRHAIGTSTQALIWQTPATTHRRAVQLTSSSDPRPTLVAEMVLRQGKDYASDPAFYRHQFTDNPYRHQRPDFSTIECDGRIEAIAYHFHTLFAFGSALVPGVYLSGWRKLPHAHPAAAGHLLNTLLAREAIVGVYRPNPDIHAAFTGWQRARVHQLTLLVPESPARLQAPFRARTSAAFPTGLQPLCAASVRRAGFTVARDSAAYHLWRHSSYPLAQATYLAVYRAGEPMALAVILHRPDHSDQPDHPGHPGDAVPAEAHMAAGCGELVDVADFHIADEHAMRPLITAVLACAARLKARTVTWQTSDPAVIALAEGDFGAASVPFDNFYHFNAALLTSHAGAGQAGSRWSSLPLHETGTTSDVLLR</sequence>
<evidence type="ECO:0000313" key="5">
    <source>
        <dbReference type="Proteomes" id="UP000309128"/>
    </source>
</evidence>
<dbReference type="InterPro" id="IPR002509">
    <property type="entry name" value="NODB_dom"/>
</dbReference>
<gene>
    <name evidence="4" type="ORF">ETD86_11350</name>
</gene>
<organism evidence="4 5">
    <name type="scientific">Nonomuraea turkmeniaca</name>
    <dbReference type="NCBI Taxonomy" id="103838"/>
    <lineage>
        <taxon>Bacteria</taxon>
        <taxon>Bacillati</taxon>
        <taxon>Actinomycetota</taxon>
        <taxon>Actinomycetes</taxon>
        <taxon>Streptosporangiales</taxon>
        <taxon>Streptosporangiaceae</taxon>
        <taxon>Nonomuraea</taxon>
    </lineage>
</organism>
<protein>
    <submittedName>
        <fullName evidence="4">Polysaccharide deacetylase family protein</fullName>
    </submittedName>
</protein>
<keyword evidence="2" id="KW-0732">Signal</keyword>
<accession>A0A5S4FP29</accession>
<dbReference type="AlphaFoldDB" id="A0A5S4FP29"/>
<dbReference type="InterPro" id="IPR051398">
    <property type="entry name" value="Polysacch_Deacetylase"/>
</dbReference>
<dbReference type="RefSeq" id="WP_138666092.1">
    <property type="nucleotide sequence ID" value="NZ_VCKY01000029.1"/>
</dbReference>
<evidence type="ECO:0000256" key="1">
    <source>
        <dbReference type="ARBA" id="ARBA00004613"/>
    </source>
</evidence>
<dbReference type="GO" id="GO:0005576">
    <property type="term" value="C:extracellular region"/>
    <property type="evidence" value="ECO:0007669"/>
    <property type="project" value="UniProtKB-SubCell"/>
</dbReference>
<dbReference type="InterPro" id="IPR011330">
    <property type="entry name" value="Glyco_hydro/deAcase_b/a-brl"/>
</dbReference>
<dbReference type="GO" id="GO:0016810">
    <property type="term" value="F:hydrolase activity, acting on carbon-nitrogen (but not peptide) bonds"/>
    <property type="evidence" value="ECO:0007669"/>
    <property type="project" value="InterPro"/>
</dbReference>
<dbReference type="Proteomes" id="UP000309128">
    <property type="component" value="Unassembled WGS sequence"/>
</dbReference>
<dbReference type="Gene3D" id="3.20.20.370">
    <property type="entry name" value="Glycoside hydrolase/deacetylase"/>
    <property type="match status" value="1"/>
</dbReference>
<feature type="non-terminal residue" evidence="4">
    <location>
        <position position="1"/>
    </location>
</feature>
<dbReference type="CDD" id="cd10918">
    <property type="entry name" value="CE4_NodB_like_5s_6s"/>
    <property type="match status" value="1"/>
</dbReference>
<dbReference type="SUPFAM" id="SSF88713">
    <property type="entry name" value="Glycoside hydrolase/deacetylase"/>
    <property type="match status" value="1"/>
</dbReference>
<comment type="subcellular location">
    <subcellularLocation>
        <location evidence="1">Secreted</location>
    </subcellularLocation>
</comment>
<dbReference type="PANTHER" id="PTHR34216">
    <property type="match status" value="1"/>
</dbReference>
<reference evidence="4 5" key="1">
    <citation type="submission" date="2019-05" db="EMBL/GenBank/DDBJ databases">
        <title>Draft genome sequence of Nonomuraea turkmeniaca DSM 43926.</title>
        <authorList>
            <person name="Saricaoglu S."/>
            <person name="Isik K."/>
        </authorList>
    </citation>
    <scope>NUCLEOTIDE SEQUENCE [LARGE SCALE GENOMIC DNA]</scope>
    <source>
        <strain evidence="4 5">DSM 43926</strain>
    </source>
</reference>